<keyword evidence="6" id="KW-0809">Transit peptide</keyword>
<feature type="compositionally biased region" description="Acidic residues" evidence="10">
    <location>
        <begin position="112"/>
        <end position="123"/>
    </location>
</feature>
<keyword evidence="11" id="KW-1133">Transmembrane helix</keyword>
<evidence type="ECO:0000256" key="9">
    <source>
        <dbReference type="RuleBase" id="RU003423"/>
    </source>
</evidence>
<sequence length="439" mass="49202">SSQKNFHSFSSHRLDELSKRPRKHFHTSGFQCEIVQFKLADIGEGIKEAEMIEWFVNEGDHITQFQDLCEVQSDKSTVKITSRYDGVIKKRYYELGEFAQVGQTLVDMEIEGEESNEADEEISTEQPTPMEDVIDPPVPSQSSQSVLATPAVRNLAKQYGLNLSDIKVFINKFLIFAGLYLSHIVLLIIFYTDNNSVKLYIICVMSLTTIQSKAMLRSMKSSLNIPHFGYNDEYDLTELVLLRKRIKKEVKHSHGIKLSYMPFIVKAVSVALSKYPILNSQLDSNHENLIYKTNHNIGVAVDTPHGLLLPSVKSVQNMSVLDVANELNRLHEAGLNNKLSPSDIADGTFSLSNIGSIGGTYASPVIFPPQVAIGALGKIQVNMCMCVLPRFDRNGDLLKAHIMCISWSADHRVIEGATMARFSNLLKDFLENPSQLLLH</sequence>
<dbReference type="CDD" id="cd06849">
    <property type="entry name" value="lipoyl_domain"/>
    <property type="match status" value="1"/>
</dbReference>
<dbReference type="InterPro" id="IPR011053">
    <property type="entry name" value="Single_hybrid_motif"/>
</dbReference>
<dbReference type="InterPro" id="IPR003016">
    <property type="entry name" value="2-oxoA_DH_lipoyl-BS"/>
</dbReference>
<dbReference type="GO" id="GO:0005759">
    <property type="term" value="C:mitochondrial matrix"/>
    <property type="evidence" value="ECO:0007669"/>
    <property type="project" value="UniProtKB-SubCell"/>
</dbReference>
<dbReference type="GO" id="GO:0016407">
    <property type="term" value="F:acetyltransferase activity"/>
    <property type="evidence" value="ECO:0007669"/>
    <property type="project" value="TreeGrafter"/>
</dbReference>
<dbReference type="InterPro" id="IPR001078">
    <property type="entry name" value="2-oxoacid_DH_actylTfrase"/>
</dbReference>
<evidence type="ECO:0000256" key="8">
    <source>
        <dbReference type="ARBA" id="ARBA00023315"/>
    </source>
</evidence>
<evidence type="ECO:0000256" key="7">
    <source>
        <dbReference type="ARBA" id="ARBA00023128"/>
    </source>
</evidence>
<protein>
    <recommendedName>
        <fullName evidence="9">Dihydrolipoamide acetyltransferase component of pyruvate dehydrogenase complex</fullName>
        <ecNumber evidence="9">2.3.1.-</ecNumber>
    </recommendedName>
</protein>
<dbReference type="Pfam" id="PF02817">
    <property type="entry name" value="E3_binding"/>
    <property type="match status" value="1"/>
</dbReference>
<dbReference type="PROSITE" id="PS50968">
    <property type="entry name" value="BIOTINYL_LIPOYL"/>
    <property type="match status" value="1"/>
</dbReference>
<dbReference type="Ensembl" id="ENSCSAVT00000002492.1">
    <property type="protein sequence ID" value="ENSCSAVP00000002452.1"/>
    <property type="gene ID" value="ENSCSAVG00000001446.1"/>
</dbReference>
<organism evidence="13 14">
    <name type="scientific">Ciona savignyi</name>
    <name type="common">Pacific transparent sea squirt</name>
    <dbReference type="NCBI Taxonomy" id="51511"/>
    <lineage>
        <taxon>Eukaryota</taxon>
        <taxon>Metazoa</taxon>
        <taxon>Chordata</taxon>
        <taxon>Tunicata</taxon>
        <taxon>Ascidiacea</taxon>
        <taxon>Phlebobranchia</taxon>
        <taxon>Cionidae</taxon>
        <taxon>Ciona</taxon>
    </lineage>
</organism>
<evidence type="ECO:0000256" key="3">
    <source>
        <dbReference type="ARBA" id="ARBA00007317"/>
    </source>
</evidence>
<dbReference type="EC" id="2.3.1.-" evidence="9"/>
<dbReference type="InterPro" id="IPR050743">
    <property type="entry name" value="2-oxoacid_DH_E2_comp"/>
</dbReference>
<dbReference type="InterPro" id="IPR000089">
    <property type="entry name" value="Biotin_lipoyl"/>
</dbReference>
<evidence type="ECO:0000256" key="11">
    <source>
        <dbReference type="SAM" id="Phobius"/>
    </source>
</evidence>
<evidence type="ECO:0000256" key="4">
    <source>
        <dbReference type="ARBA" id="ARBA00022679"/>
    </source>
</evidence>
<feature type="domain" description="Lipoyl-binding" evidence="12">
    <location>
        <begin position="34"/>
        <end position="109"/>
    </location>
</feature>
<keyword evidence="7" id="KW-0496">Mitochondrion</keyword>
<dbReference type="AlphaFoldDB" id="H2YAV4"/>
<evidence type="ECO:0000313" key="14">
    <source>
        <dbReference type="Proteomes" id="UP000007875"/>
    </source>
</evidence>
<dbReference type="Proteomes" id="UP000007875">
    <property type="component" value="Unassembled WGS sequence"/>
</dbReference>
<evidence type="ECO:0000256" key="1">
    <source>
        <dbReference type="ARBA" id="ARBA00001938"/>
    </source>
</evidence>
<keyword evidence="8 9" id="KW-0012">Acyltransferase</keyword>
<evidence type="ECO:0000259" key="12">
    <source>
        <dbReference type="PROSITE" id="PS50968"/>
    </source>
</evidence>
<keyword evidence="14" id="KW-1185">Reference proteome</keyword>
<dbReference type="GO" id="GO:0031405">
    <property type="term" value="F:lipoic acid binding"/>
    <property type="evidence" value="ECO:0007669"/>
    <property type="project" value="TreeGrafter"/>
</dbReference>
<dbReference type="FunFam" id="3.30.559.10:FF:000027">
    <property type="entry name" value="Dihydrolipoamide acetyltransferase component of pyruvate dehydrogenase complex"/>
    <property type="match status" value="1"/>
</dbReference>
<keyword evidence="5 9" id="KW-0450">Lipoyl</keyword>
<feature type="transmembrane region" description="Helical" evidence="11">
    <location>
        <begin position="173"/>
        <end position="191"/>
    </location>
</feature>
<reference evidence="14" key="1">
    <citation type="submission" date="2003-08" db="EMBL/GenBank/DDBJ databases">
        <authorList>
            <person name="Birren B."/>
            <person name="Nusbaum C."/>
            <person name="Abebe A."/>
            <person name="Abouelleil A."/>
            <person name="Adekoya E."/>
            <person name="Ait-zahra M."/>
            <person name="Allen N."/>
            <person name="Allen T."/>
            <person name="An P."/>
            <person name="Anderson M."/>
            <person name="Anderson S."/>
            <person name="Arachchi H."/>
            <person name="Armbruster J."/>
            <person name="Bachantsang P."/>
            <person name="Baldwin J."/>
            <person name="Barry A."/>
            <person name="Bayul T."/>
            <person name="Blitshsteyn B."/>
            <person name="Bloom T."/>
            <person name="Blye J."/>
            <person name="Boguslavskiy L."/>
            <person name="Borowsky M."/>
            <person name="Boukhgalter B."/>
            <person name="Brunache A."/>
            <person name="Butler J."/>
            <person name="Calixte N."/>
            <person name="Calvo S."/>
            <person name="Camarata J."/>
            <person name="Campo K."/>
            <person name="Chang J."/>
            <person name="Cheshatsang Y."/>
            <person name="Citroen M."/>
            <person name="Collymore A."/>
            <person name="Considine T."/>
            <person name="Cook A."/>
            <person name="Cooke P."/>
            <person name="Corum B."/>
            <person name="Cuomo C."/>
            <person name="David R."/>
            <person name="Dawoe T."/>
            <person name="Degray S."/>
            <person name="Dodge S."/>
            <person name="Dooley K."/>
            <person name="Dorje P."/>
            <person name="Dorjee K."/>
            <person name="Dorris L."/>
            <person name="Duffey N."/>
            <person name="Dupes A."/>
            <person name="Elkins T."/>
            <person name="Engels R."/>
            <person name="Erickson J."/>
            <person name="Farina A."/>
            <person name="Faro S."/>
            <person name="Ferreira P."/>
            <person name="Fischer H."/>
            <person name="Fitzgerald M."/>
            <person name="Foley K."/>
            <person name="Gage D."/>
            <person name="Galagan J."/>
            <person name="Gearin G."/>
            <person name="Gnerre S."/>
            <person name="Gnirke A."/>
            <person name="Goyette A."/>
            <person name="Graham J."/>
            <person name="Grandbois E."/>
            <person name="Gyaltsen K."/>
            <person name="Hafez N."/>
            <person name="Hagopian D."/>
            <person name="Hagos B."/>
            <person name="Hall J."/>
            <person name="Hatcher B."/>
            <person name="Heller A."/>
            <person name="Higgins H."/>
            <person name="Honan T."/>
            <person name="Horn A."/>
            <person name="Houde N."/>
            <person name="Hughes L."/>
            <person name="Hulme W."/>
            <person name="Husby E."/>
            <person name="Iliev I."/>
            <person name="Jaffe D."/>
            <person name="Jones C."/>
            <person name="Kamal M."/>
            <person name="Kamat A."/>
            <person name="Kamvysselis M."/>
            <person name="Karlsson E."/>
            <person name="Kells C."/>
            <person name="Kieu A."/>
            <person name="Kisner P."/>
            <person name="Kodira C."/>
            <person name="Kulbokas E."/>
            <person name="Labutti K."/>
            <person name="Lama D."/>
            <person name="Landers T."/>
            <person name="Leger J."/>
            <person name="Levine S."/>
            <person name="Lewis D."/>
            <person name="Lewis T."/>
            <person name="Lindblad-toh K."/>
            <person name="Liu X."/>
            <person name="Lokyitsang T."/>
            <person name="Lokyitsang Y."/>
            <person name="Lucien O."/>
            <person name="Lui A."/>
            <person name="Ma L.J."/>
            <person name="Mabbitt R."/>
            <person name="Macdonald J."/>
            <person name="Maclean C."/>
            <person name="Major J."/>
            <person name="Manning J."/>
            <person name="Marabella R."/>
            <person name="Maru K."/>
            <person name="Matthews C."/>
            <person name="Mauceli E."/>
            <person name="Mccarthy M."/>
            <person name="Mcdonough S."/>
            <person name="Mcghee T."/>
            <person name="Meldrim J."/>
            <person name="Meneus L."/>
            <person name="Mesirov J."/>
            <person name="Mihalev A."/>
            <person name="Mihova T."/>
            <person name="Mikkelsen T."/>
            <person name="Mlenga V."/>
            <person name="Moru K."/>
            <person name="Mozes J."/>
            <person name="Mulrain L."/>
            <person name="Munson G."/>
            <person name="Naylor J."/>
            <person name="Newes C."/>
            <person name="Nguyen C."/>
            <person name="Nguyen N."/>
            <person name="Nguyen T."/>
            <person name="Nicol R."/>
            <person name="Nielsen C."/>
            <person name="Nizzari M."/>
            <person name="Norbu C."/>
            <person name="Norbu N."/>
            <person name="O'donnell P."/>
            <person name="Okoawo O."/>
            <person name="O'leary S."/>
            <person name="Omotosho B."/>
            <person name="O'neill K."/>
            <person name="Osman S."/>
            <person name="Parker S."/>
            <person name="Perrin D."/>
            <person name="Phunkhang P."/>
            <person name="Piqani B."/>
            <person name="Purcell S."/>
            <person name="Rachupka T."/>
            <person name="Ramasamy U."/>
            <person name="Rameau R."/>
            <person name="Ray V."/>
            <person name="Raymond C."/>
            <person name="Retta R."/>
            <person name="Richardson S."/>
            <person name="Rise C."/>
            <person name="Rodriguez J."/>
            <person name="Rogers J."/>
            <person name="Rogov P."/>
            <person name="Rutman M."/>
            <person name="Schupbach R."/>
            <person name="Seaman C."/>
            <person name="Settipalli S."/>
            <person name="Sharpe T."/>
            <person name="Sheridan J."/>
            <person name="Sherpa N."/>
            <person name="Shi J."/>
            <person name="Smirnov S."/>
            <person name="Smith C."/>
            <person name="Sougnez C."/>
            <person name="Spencer B."/>
            <person name="Stalker J."/>
            <person name="Stange-thomann N."/>
            <person name="Stavropoulos S."/>
            <person name="Stetson K."/>
            <person name="Stone C."/>
            <person name="Stone S."/>
            <person name="Stubbs M."/>
            <person name="Talamas J."/>
            <person name="Tchuinga P."/>
            <person name="Tenzing P."/>
            <person name="Tesfaye S."/>
            <person name="Theodore J."/>
            <person name="Thoulutsang Y."/>
            <person name="Topham K."/>
            <person name="Towey S."/>
            <person name="Tsamla T."/>
            <person name="Tsomo N."/>
            <person name="Vallee D."/>
            <person name="Vassiliev H."/>
            <person name="Venkataraman V."/>
            <person name="Vinson J."/>
            <person name="Vo A."/>
            <person name="Wade C."/>
            <person name="Wang S."/>
            <person name="Wangchuk T."/>
            <person name="Wangdi T."/>
            <person name="Whittaker C."/>
            <person name="Wilkinson J."/>
            <person name="Wu Y."/>
            <person name="Wyman D."/>
            <person name="Yadav S."/>
            <person name="Yang S."/>
            <person name="Yang X."/>
            <person name="Yeager S."/>
            <person name="Yee E."/>
            <person name="Young G."/>
            <person name="Zainoun J."/>
            <person name="Zembeck L."/>
            <person name="Zimmer A."/>
            <person name="Zody M."/>
            <person name="Lander E."/>
        </authorList>
    </citation>
    <scope>NUCLEOTIDE SEQUENCE [LARGE SCALE GENOMIC DNA]</scope>
</reference>
<dbReference type="Pfam" id="PF00364">
    <property type="entry name" value="Biotin_lipoyl"/>
    <property type="match status" value="1"/>
</dbReference>
<dbReference type="InterPro" id="IPR004167">
    <property type="entry name" value="PSBD"/>
</dbReference>
<dbReference type="FunFam" id="2.40.50.100:FF:000013">
    <property type="entry name" value="Dihydrolipoamide acetyltransferase component of pyruvate dehydrogenase complex"/>
    <property type="match status" value="1"/>
</dbReference>
<feature type="region of interest" description="Disordered" evidence="10">
    <location>
        <begin position="112"/>
        <end position="142"/>
    </location>
</feature>
<dbReference type="Gene3D" id="3.30.559.10">
    <property type="entry name" value="Chloramphenicol acetyltransferase-like domain"/>
    <property type="match status" value="1"/>
</dbReference>
<dbReference type="Gene3D" id="2.40.50.100">
    <property type="match status" value="1"/>
</dbReference>
<keyword evidence="11" id="KW-0812">Transmembrane</keyword>
<reference evidence="13" key="2">
    <citation type="submission" date="2025-08" db="UniProtKB">
        <authorList>
            <consortium name="Ensembl"/>
        </authorList>
    </citation>
    <scope>IDENTIFICATION</scope>
</reference>
<dbReference type="Pfam" id="PF00198">
    <property type="entry name" value="2-oxoacid_dh"/>
    <property type="match status" value="1"/>
</dbReference>
<comment type="similarity">
    <text evidence="3 9">Belongs to the 2-oxoacid dehydrogenase family.</text>
</comment>
<keyword evidence="4 9" id="KW-0808">Transferase</keyword>
<proteinExistence type="inferred from homology"/>
<evidence type="ECO:0000313" key="13">
    <source>
        <dbReference type="Ensembl" id="ENSCSAVP00000002452.1"/>
    </source>
</evidence>
<dbReference type="PANTHER" id="PTHR43178:SF5">
    <property type="entry name" value="LIPOAMIDE ACYLTRANSFERASE COMPONENT OF BRANCHED-CHAIN ALPHA-KETO ACID DEHYDROGENASE COMPLEX, MITOCHONDRIAL"/>
    <property type="match status" value="1"/>
</dbReference>
<evidence type="ECO:0000256" key="6">
    <source>
        <dbReference type="ARBA" id="ARBA00022946"/>
    </source>
</evidence>
<keyword evidence="11" id="KW-0472">Membrane</keyword>
<comment type="cofactor">
    <cofactor evidence="1 9">
        <name>(R)-lipoate</name>
        <dbReference type="ChEBI" id="CHEBI:83088"/>
    </cofactor>
</comment>
<reference evidence="13" key="3">
    <citation type="submission" date="2025-09" db="UniProtKB">
        <authorList>
            <consortium name="Ensembl"/>
        </authorList>
    </citation>
    <scope>IDENTIFICATION</scope>
</reference>
<comment type="subcellular location">
    <subcellularLocation>
        <location evidence="2">Mitochondrion matrix</location>
    </subcellularLocation>
</comment>
<evidence type="ECO:0000256" key="10">
    <source>
        <dbReference type="SAM" id="MobiDB-lite"/>
    </source>
</evidence>
<dbReference type="PROSITE" id="PS00189">
    <property type="entry name" value="LIPOYL"/>
    <property type="match status" value="1"/>
</dbReference>
<dbReference type="SUPFAM" id="SSF51230">
    <property type="entry name" value="Single hybrid motif"/>
    <property type="match status" value="1"/>
</dbReference>
<dbReference type="InterPro" id="IPR023213">
    <property type="entry name" value="CAT-like_dom_sf"/>
</dbReference>
<evidence type="ECO:0000256" key="2">
    <source>
        <dbReference type="ARBA" id="ARBA00004305"/>
    </source>
</evidence>
<dbReference type="PANTHER" id="PTHR43178">
    <property type="entry name" value="DIHYDROLIPOAMIDE ACETYLTRANSFERASE COMPONENT OF PYRUVATE DEHYDROGENASE COMPLEX"/>
    <property type="match status" value="1"/>
</dbReference>
<evidence type="ECO:0000256" key="5">
    <source>
        <dbReference type="ARBA" id="ARBA00022823"/>
    </source>
</evidence>
<dbReference type="GeneTree" id="ENSGT00940000156750"/>
<dbReference type="SUPFAM" id="SSF52777">
    <property type="entry name" value="CoA-dependent acyltransferases"/>
    <property type="match status" value="1"/>
</dbReference>
<accession>H2YAV4</accession>
<name>H2YAV4_CIOSA</name>